<dbReference type="Pfam" id="PF00168">
    <property type="entry name" value="C2"/>
    <property type="match status" value="1"/>
</dbReference>
<dbReference type="SMART" id="SM00239">
    <property type="entry name" value="C2"/>
    <property type="match status" value="1"/>
</dbReference>
<proteinExistence type="predicted"/>
<keyword evidence="2" id="KW-0472">Membrane</keyword>
<dbReference type="InterPro" id="IPR035892">
    <property type="entry name" value="C2_domain_sf"/>
</dbReference>
<evidence type="ECO:0000256" key="1">
    <source>
        <dbReference type="SAM" id="MobiDB-lite"/>
    </source>
</evidence>
<organism evidence="4 5">
    <name type="scientific">Schistosoma margrebowiei</name>
    <dbReference type="NCBI Taxonomy" id="48269"/>
    <lineage>
        <taxon>Eukaryota</taxon>
        <taxon>Metazoa</taxon>
        <taxon>Spiralia</taxon>
        <taxon>Lophotrochozoa</taxon>
        <taxon>Platyhelminthes</taxon>
        <taxon>Trematoda</taxon>
        <taxon>Digenea</taxon>
        <taxon>Strigeidida</taxon>
        <taxon>Schistosomatoidea</taxon>
        <taxon>Schistosomatidae</taxon>
        <taxon>Schistosoma</taxon>
    </lineage>
</organism>
<dbReference type="GO" id="GO:0005886">
    <property type="term" value="C:plasma membrane"/>
    <property type="evidence" value="ECO:0007669"/>
    <property type="project" value="TreeGrafter"/>
</dbReference>
<dbReference type="GO" id="GO:0070382">
    <property type="term" value="C:exocytic vesicle"/>
    <property type="evidence" value="ECO:0007669"/>
    <property type="project" value="TreeGrafter"/>
</dbReference>
<evidence type="ECO:0000256" key="2">
    <source>
        <dbReference type="SAM" id="Phobius"/>
    </source>
</evidence>
<feature type="region of interest" description="Disordered" evidence="1">
    <location>
        <begin position="1"/>
        <end position="37"/>
    </location>
</feature>
<gene>
    <name evidence="4" type="ORF">SMRZ_LOCUS17487</name>
</gene>
<dbReference type="PANTHER" id="PTHR45716:SF2">
    <property type="entry name" value="BITESIZE, ISOFORM I"/>
    <property type="match status" value="1"/>
</dbReference>
<keyword evidence="2" id="KW-0812">Transmembrane</keyword>
<dbReference type="GO" id="GO:0042043">
    <property type="term" value="F:neurexin family protein binding"/>
    <property type="evidence" value="ECO:0007669"/>
    <property type="project" value="TreeGrafter"/>
</dbReference>
<keyword evidence="2" id="KW-1133">Transmembrane helix</keyword>
<dbReference type="GO" id="GO:0006887">
    <property type="term" value="P:exocytosis"/>
    <property type="evidence" value="ECO:0007669"/>
    <property type="project" value="TreeGrafter"/>
</dbReference>
<dbReference type="PROSITE" id="PS50004">
    <property type="entry name" value="C2"/>
    <property type="match status" value="1"/>
</dbReference>
<dbReference type="Gene3D" id="2.60.40.150">
    <property type="entry name" value="C2 domain"/>
    <property type="match status" value="1"/>
</dbReference>
<dbReference type="EMBL" id="UZAI01017385">
    <property type="protein sequence ID" value="VDP23973.1"/>
    <property type="molecule type" value="Genomic_DNA"/>
</dbReference>
<evidence type="ECO:0000259" key="3">
    <source>
        <dbReference type="PROSITE" id="PS50004"/>
    </source>
</evidence>
<evidence type="ECO:0000313" key="5">
    <source>
        <dbReference type="Proteomes" id="UP000277204"/>
    </source>
</evidence>
<accession>A0A3P8FP33</accession>
<keyword evidence="5" id="KW-1185">Reference proteome</keyword>
<dbReference type="InterPro" id="IPR000008">
    <property type="entry name" value="C2_dom"/>
</dbReference>
<protein>
    <recommendedName>
        <fullName evidence="3">C2 domain-containing protein</fullName>
    </recommendedName>
</protein>
<name>A0A3P8FP33_9TREM</name>
<dbReference type="AlphaFoldDB" id="A0A3P8FP33"/>
<feature type="region of interest" description="Disordered" evidence="1">
    <location>
        <begin position="51"/>
        <end position="71"/>
    </location>
</feature>
<dbReference type="Proteomes" id="UP000277204">
    <property type="component" value="Unassembled WGS sequence"/>
</dbReference>
<dbReference type="CDD" id="cd08521">
    <property type="entry name" value="C2A_SLP"/>
    <property type="match status" value="1"/>
</dbReference>
<dbReference type="PANTHER" id="PTHR45716">
    <property type="entry name" value="BITESIZE, ISOFORM I"/>
    <property type="match status" value="1"/>
</dbReference>
<sequence>MKNSQSLVDSGYVPQRTHSWIDDESDPTVDRHHSSTPQLHQINMSKEANLHKQNPGFSSSECYSPSLGSDTASLTEKKLNSSYTDLTRGKIPITHQKHLDSEAGSRTNLSVASGVYPDSIQNPTKFNSVKVVNVQDRRKSSSLNEFDIIRMYDYEAKPLSMINETDASKARAKVLLINFASSSGVYALNFIVTYLLSSFLLIIMQNTSYVKCYLLPDRTKGSKRKTSYKKATCNPVYDEEFKYHILKQDLTLRTLQVSVWHHNALGLNLFLGEIFLPLTFHQFDQASHWYTLGEHVSYLVHFILDFIDRFINKLWINYDDTLRHKL</sequence>
<reference evidence="4 5" key="1">
    <citation type="submission" date="2018-11" db="EMBL/GenBank/DDBJ databases">
        <authorList>
            <consortium name="Pathogen Informatics"/>
        </authorList>
    </citation>
    <scope>NUCLEOTIDE SEQUENCE [LARGE SCALE GENOMIC DNA]</scope>
    <source>
        <strain evidence="4 5">Zambia</strain>
    </source>
</reference>
<dbReference type="SUPFAM" id="SSF49562">
    <property type="entry name" value="C2 domain (Calcium/lipid-binding domain, CaLB)"/>
    <property type="match status" value="1"/>
</dbReference>
<evidence type="ECO:0000313" key="4">
    <source>
        <dbReference type="EMBL" id="VDP23973.1"/>
    </source>
</evidence>
<feature type="domain" description="C2" evidence="3">
    <location>
        <begin position="171"/>
        <end position="290"/>
    </location>
</feature>
<feature type="transmembrane region" description="Helical" evidence="2">
    <location>
        <begin position="185"/>
        <end position="204"/>
    </location>
</feature>